<feature type="transmembrane region" description="Helical" evidence="1">
    <location>
        <begin position="6"/>
        <end position="24"/>
    </location>
</feature>
<dbReference type="EMBL" id="CP002069">
    <property type="protein sequence ID" value="ADI74376.1"/>
    <property type="molecule type" value="Genomic_DNA"/>
</dbReference>
<sequence>MGTVQTGMLFFMIAFAILFGLLMLNNIPSMENQVLLPNLAGLLVVAGFIIAGIYNLFTGKYS</sequence>
<protein>
    <submittedName>
        <fullName evidence="2">Uncharacterized protein</fullName>
    </submittedName>
</protein>
<dbReference type="AlphaFoldDB" id="D7E9V4"/>
<reference evidence="2 3" key="1">
    <citation type="submission" date="2010-06" db="EMBL/GenBank/DDBJ databases">
        <title>Complete sequence chromosome of Methanohalobium evestigatum Z-7303.</title>
        <authorList>
            <consortium name="US DOE Joint Genome Institute"/>
            <person name="Lucas S."/>
            <person name="Copeland A."/>
            <person name="Lapidus A."/>
            <person name="Cheng J.-F."/>
            <person name="Bruce D."/>
            <person name="Goodwin L."/>
            <person name="Pitluck S."/>
            <person name="Saunders E."/>
            <person name="Detter J.C."/>
            <person name="Han C."/>
            <person name="Tapia R."/>
            <person name="Land M."/>
            <person name="Hauser L."/>
            <person name="Kyrpides N."/>
            <person name="Mikhailova N."/>
            <person name="Sieprawska-Lupa M."/>
            <person name="Whitman W.B."/>
            <person name="Anderson I."/>
            <person name="Woyke T."/>
        </authorList>
    </citation>
    <scope>NUCLEOTIDE SEQUENCE [LARGE SCALE GENOMIC DNA]</scope>
    <source>
        <strain evidence="3">ATCC BAA-1072 / DSM 3721 / NBRC 107634 / OCM 161 / Z-7303</strain>
    </source>
</reference>
<dbReference type="Proteomes" id="UP000000391">
    <property type="component" value="Chromosome"/>
</dbReference>
<feature type="transmembrane region" description="Helical" evidence="1">
    <location>
        <begin position="36"/>
        <end position="57"/>
    </location>
</feature>
<dbReference type="HOGENOM" id="CLU_2893235_0_0_2"/>
<dbReference type="KEGG" id="mev:Metev_1524"/>
<evidence type="ECO:0000313" key="2">
    <source>
        <dbReference type="EMBL" id="ADI74376.1"/>
    </source>
</evidence>
<dbReference type="STRING" id="644295.Metev_1524"/>
<name>D7E9V4_METEZ</name>
<organism evidence="2 3">
    <name type="scientific">Methanohalobium evestigatum (strain ATCC BAA-1072 / DSM 3721 / NBRC 107634 / OCM 161 / Z-7303)</name>
    <dbReference type="NCBI Taxonomy" id="644295"/>
    <lineage>
        <taxon>Archaea</taxon>
        <taxon>Methanobacteriati</taxon>
        <taxon>Methanobacteriota</taxon>
        <taxon>Stenosarchaea group</taxon>
        <taxon>Methanomicrobia</taxon>
        <taxon>Methanosarcinales</taxon>
        <taxon>Methanosarcinaceae</taxon>
        <taxon>Methanohalobium</taxon>
    </lineage>
</organism>
<keyword evidence="3" id="KW-1185">Reference proteome</keyword>
<accession>D7E9V4</accession>
<proteinExistence type="predicted"/>
<keyword evidence="1" id="KW-0472">Membrane</keyword>
<keyword evidence="1" id="KW-1133">Transmembrane helix</keyword>
<evidence type="ECO:0000256" key="1">
    <source>
        <dbReference type="SAM" id="Phobius"/>
    </source>
</evidence>
<dbReference type="RefSeq" id="WP_013194941.1">
    <property type="nucleotide sequence ID" value="NC_014253.1"/>
</dbReference>
<keyword evidence="1" id="KW-0812">Transmembrane</keyword>
<evidence type="ECO:0000313" key="3">
    <source>
        <dbReference type="Proteomes" id="UP000000391"/>
    </source>
</evidence>
<dbReference type="GeneID" id="9347164"/>
<gene>
    <name evidence="2" type="ordered locus">Metev_1524</name>
</gene>